<dbReference type="Proteomes" id="UP000427108">
    <property type="component" value="Chromosome"/>
</dbReference>
<comment type="subcellular location">
    <subcellularLocation>
        <location evidence="1 13">Cell outer membrane</location>
        <topology evidence="1 13">Multi-pass membrane protein</topology>
    </subcellularLocation>
</comment>
<dbReference type="InterPro" id="IPR050286">
    <property type="entry name" value="G_neg_Bact_CarbUptk_Porin"/>
</dbReference>
<keyword evidence="6 13" id="KW-0812">Transmembrane</keyword>
<feature type="site" description="Greasy slide, important in sugar transport" evidence="13">
    <location>
        <position position="66"/>
    </location>
</feature>
<dbReference type="GO" id="GO:0015481">
    <property type="term" value="F:maltose transporting porin activity"/>
    <property type="evidence" value="ECO:0007669"/>
    <property type="project" value="InterPro"/>
</dbReference>
<dbReference type="OrthoDB" id="106611at2"/>
<keyword evidence="9 13" id="KW-0626">Porin</keyword>
<keyword evidence="10 13" id="KW-0472">Membrane</keyword>
<dbReference type="EMBL" id="CP046115">
    <property type="protein sequence ID" value="QGN36074.1"/>
    <property type="molecule type" value="Genomic_DNA"/>
</dbReference>
<feature type="site" description="Greasy slide, important in sugar transport" evidence="13">
    <location>
        <position position="451"/>
    </location>
</feature>
<evidence type="ECO:0000313" key="14">
    <source>
        <dbReference type="EMBL" id="QGN36074.1"/>
    </source>
</evidence>
<dbReference type="FunFam" id="2.40.170.10:FF:000001">
    <property type="entry name" value="Maltoporin"/>
    <property type="match status" value="1"/>
</dbReference>
<evidence type="ECO:0000256" key="10">
    <source>
        <dbReference type="ARBA" id="ARBA00023136"/>
    </source>
</evidence>
<comment type="subunit">
    <text evidence="13">Homotrimer formed of three 18-stranded antiparallel beta-barrels, containing three independent channels.</text>
</comment>
<evidence type="ECO:0000256" key="5">
    <source>
        <dbReference type="ARBA" id="ARBA00022597"/>
    </source>
</evidence>
<keyword evidence="3 13" id="KW-0813">Transport</keyword>
<evidence type="ECO:0000256" key="13">
    <source>
        <dbReference type="HAMAP-Rule" id="MF_01301"/>
    </source>
</evidence>
<evidence type="ECO:0000256" key="12">
    <source>
        <dbReference type="ARBA" id="ARBA00050956"/>
    </source>
</evidence>
<dbReference type="Gene3D" id="2.40.170.10">
    <property type="entry name" value="Porin, LamB type"/>
    <property type="match status" value="1"/>
</dbReference>
<evidence type="ECO:0000256" key="3">
    <source>
        <dbReference type="ARBA" id="ARBA00022448"/>
    </source>
</evidence>
<dbReference type="RefSeq" id="WP_154678636.1">
    <property type="nucleotide sequence ID" value="NZ_CP046115.1"/>
</dbReference>
<evidence type="ECO:0000256" key="7">
    <source>
        <dbReference type="ARBA" id="ARBA00022729"/>
    </source>
</evidence>
<evidence type="ECO:0000256" key="4">
    <source>
        <dbReference type="ARBA" id="ARBA00022452"/>
    </source>
</evidence>
<keyword evidence="4 13" id="KW-1134">Transmembrane beta strand</keyword>
<dbReference type="GO" id="GO:0042958">
    <property type="term" value="F:maltodextrin transmembrane transporter activity"/>
    <property type="evidence" value="ECO:0007669"/>
    <property type="project" value="InterPro"/>
</dbReference>
<comment type="induction">
    <text evidence="13">By maltose.</text>
</comment>
<name>A0A6B8MNR9_KLEOX</name>
<comment type="catalytic activity">
    <reaction evidence="12 13">
        <text>beta-maltose(in) = beta-maltose(out)</text>
        <dbReference type="Rhea" id="RHEA:29731"/>
        <dbReference type="ChEBI" id="CHEBI:18147"/>
    </reaction>
</comment>
<evidence type="ECO:0000256" key="1">
    <source>
        <dbReference type="ARBA" id="ARBA00004571"/>
    </source>
</evidence>
<keyword evidence="8 13" id="KW-0406">Ion transport</keyword>
<dbReference type="Pfam" id="PF02264">
    <property type="entry name" value="LamB"/>
    <property type="match status" value="1"/>
</dbReference>
<protein>
    <recommendedName>
        <fullName evidence="13">Maltoporin</fullName>
    </recommendedName>
    <alternativeName>
        <fullName evidence="13">Maltose-inducible porin</fullName>
    </alternativeName>
</protein>
<dbReference type="NCBIfam" id="NF006860">
    <property type="entry name" value="PRK09360.1"/>
    <property type="match status" value="1"/>
</dbReference>
<feature type="site" description="Greasy slide, important in sugar transport" evidence="13">
    <location>
        <position position="393"/>
    </location>
</feature>
<dbReference type="CDD" id="cd01346">
    <property type="entry name" value="Maltoporin-like"/>
    <property type="match status" value="1"/>
</dbReference>
<gene>
    <name evidence="13 14" type="primary">lamB</name>
    <name evidence="14" type="ORF">GJ746_01605</name>
</gene>
<dbReference type="GO" id="GO:0009279">
    <property type="term" value="C:cell outer membrane"/>
    <property type="evidence" value="ECO:0007669"/>
    <property type="project" value="UniProtKB-SubCell"/>
</dbReference>
<dbReference type="GO" id="GO:0046930">
    <property type="term" value="C:pore complex"/>
    <property type="evidence" value="ECO:0007669"/>
    <property type="project" value="UniProtKB-KW"/>
</dbReference>
<reference evidence="14 15" key="1">
    <citation type="submission" date="2019-11" db="EMBL/GenBank/DDBJ databases">
        <title>Isolation and Application of One Kind of P-Hydroxybenzoic Acid Degrading Bacterium in Mitigating Cropping Obstacle of Cucumber.</title>
        <authorList>
            <person name="Wu F."/>
            <person name="An Y."/>
        </authorList>
    </citation>
    <scope>NUCLEOTIDE SEQUENCE [LARGE SCALE GENOMIC DNA]</scope>
    <source>
        <strain evidence="14 15">P620</strain>
    </source>
</reference>
<evidence type="ECO:0000256" key="2">
    <source>
        <dbReference type="ARBA" id="ARBA00007055"/>
    </source>
</evidence>
<evidence type="ECO:0000313" key="15">
    <source>
        <dbReference type="Proteomes" id="UP000427108"/>
    </source>
</evidence>
<dbReference type="InterPro" id="IPR023738">
    <property type="entry name" value="Maltoporin"/>
</dbReference>
<keyword evidence="5 13" id="KW-0762">Sugar transport</keyword>
<evidence type="ECO:0000256" key="9">
    <source>
        <dbReference type="ARBA" id="ARBA00023114"/>
    </source>
</evidence>
<dbReference type="SUPFAM" id="SSF56935">
    <property type="entry name" value="Porins"/>
    <property type="match status" value="1"/>
</dbReference>
<dbReference type="AlphaFoldDB" id="A0A6B8MNR9"/>
<dbReference type="GO" id="GO:0006811">
    <property type="term" value="P:monoatomic ion transport"/>
    <property type="evidence" value="ECO:0007669"/>
    <property type="project" value="UniProtKB-KW"/>
</dbReference>
<feature type="site" description="Greasy slide, important in sugar transport" evidence="13">
    <location>
        <position position="31"/>
    </location>
</feature>
<dbReference type="PANTHER" id="PTHR38762">
    <property type="entry name" value="CRYPTIC OUTER MEMBRANE PORIN BGLH-RELATED"/>
    <property type="match status" value="1"/>
</dbReference>
<comment type="similarity">
    <text evidence="2 13">Belongs to the porin LamB (TC 1.B.3) family.</text>
</comment>
<comment type="function">
    <text evidence="13">Involved in the transport of maltose and maltodextrins.</text>
</comment>
<dbReference type="PANTHER" id="PTHR38762:SF1">
    <property type="entry name" value="CRYPTIC OUTER MEMBRANE PORIN BGLH-RELATED"/>
    <property type="match status" value="1"/>
</dbReference>
<dbReference type="InterPro" id="IPR036998">
    <property type="entry name" value="Porin_LamB_sf"/>
</dbReference>
<dbReference type="SMR" id="A0A6B8MNR9"/>
<evidence type="ECO:0000256" key="11">
    <source>
        <dbReference type="ARBA" id="ARBA00023237"/>
    </source>
</evidence>
<evidence type="ECO:0000256" key="8">
    <source>
        <dbReference type="ARBA" id="ARBA00023065"/>
    </source>
</evidence>
<feature type="signal peptide" evidence="13">
    <location>
        <begin position="1"/>
        <end position="25"/>
    </location>
</feature>
<evidence type="ECO:0000256" key="6">
    <source>
        <dbReference type="ARBA" id="ARBA00022692"/>
    </source>
</evidence>
<feature type="site" description="Greasy slide, important in sugar transport" evidence="13">
    <location>
        <position position="99"/>
    </location>
</feature>
<accession>A0A6B8MNR9</accession>
<sequence length="452" mass="50262" precursor="true">MMITLRKLPLAVAVAAGVMSAQALAVDFHGYARSGIGWTGSGGEQQCFQATGAQSKYRLGNECETYAELKLGQEVWKEGDKSFYFDTNVAYSVSQQNDWESTSPAFREANVQGKNLIEWLPGSTIWAGKRFYQRHDVHMIDFYYWDISGPGAGIENIDLGFGKLSLAATRSQEAGGSYTFSSDNIYSKSKDTANDVFDIRLAGLETNPDGVLELGVDYGRANTTDDYSLANGASKDGWMFTAEHTQSMLKGFNKFVLQYATDSMTTQGKGASQGSYGSSSFTVTNPDGSKTNYANNVINNNGNMWRVLDHGAISLGDKWDLMYVGMFQKIDFDNDLGTEWWTVGVRPMYKWTPIMSTLLEVGYDNVKSQQTGDRNNQYKITLAQQWQAGDSIWSRPAIRLFATYAKWDENWGYIKSGDNVSKYAAATNSGLSTTSRGDNDEWTFGAQMEIWW</sequence>
<feature type="site" description="Important in sugar transport" evidence="13">
    <location>
        <position position="143"/>
    </location>
</feature>
<feature type="site" description="Greasy slide, important in sugar transport" evidence="13">
    <location>
        <position position="252"/>
    </location>
</feature>
<organism evidence="14 15">
    <name type="scientific">Klebsiella oxytoca</name>
    <dbReference type="NCBI Taxonomy" id="571"/>
    <lineage>
        <taxon>Bacteria</taxon>
        <taxon>Pseudomonadati</taxon>
        <taxon>Pseudomonadota</taxon>
        <taxon>Gammaproteobacteria</taxon>
        <taxon>Enterobacterales</taxon>
        <taxon>Enterobacteriaceae</taxon>
        <taxon>Klebsiella/Raoultella group</taxon>
        <taxon>Klebsiella</taxon>
    </lineage>
</organism>
<proteinExistence type="evidence at transcript level"/>
<keyword evidence="11 13" id="KW-0998">Cell outer membrane</keyword>
<dbReference type="InterPro" id="IPR003192">
    <property type="entry name" value="Porin_LamB"/>
</dbReference>
<keyword evidence="7 13" id="KW-0732">Signal</keyword>
<dbReference type="HAMAP" id="MF_01301">
    <property type="entry name" value="LamB"/>
    <property type="match status" value="1"/>
</dbReference>
<feature type="chain" id="PRO_5025734658" description="Maltoporin" evidence="13">
    <location>
        <begin position="26"/>
        <end position="452"/>
    </location>
</feature>